<evidence type="ECO:0008006" key="10">
    <source>
        <dbReference type="Google" id="ProtNLM"/>
    </source>
</evidence>
<evidence type="ECO:0000256" key="2">
    <source>
        <dbReference type="ARBA" id="ARBA00007543"/>
    </source>
</evidence>
<sequence>MGVSADALLAISVLWGFIFIYAVMGTMDFGAGFWSMIYLNQKQTKATNIANRYLSPTWEVTNVFIVAIVVAVFSFFPGAAFILGTVLLIPGSLILLLLAIRSGFLVFSHIAKDYERALTYVSGISGFIIPALLISILPITHGKYIKVVDGVHQLQLGAVFTSPNVLAFIGFAVSSTLFLSSLLLADYSRNLAGEERAYEIYRRDALITGPISLVMAFLIMVTLRNEANWIYTNMMEYLPALITSAAMFLVAGAALFLPAKNRHTLGRPRIAMVAILIQYFLASYAYGRAHLPYMIYPDITIDAGFTHPNTFRALFISYLVGFAILFPGFIFFWNLFMKNPKKAEGNET</sequence>
<dbReference type="RefSeq" id="WP_155112931.1">
    <property type="nucleotide sequence ID" value="NZ_WMIB01000014.1"/>
</dbReference>
<dbReference type="OrthoDB" id="2416742at2"/>
<feature type="transmembrane region" description="Helical" evidence="7">
    <location>
        <begin position="205"/>
        <end position="225"/>
    </location>
</feature>
<evidence type="ECO:0000256" key="3">
    <source>
        <dbReference type="ARBA" id="ARBA00022475"/>
    </source>
</evidence>
<feature type="transmembrane region" description="Helical" evidence="7">
    <location>
        <begin position="237"/>
        <end position="258"/>
    </location>
</feature>
<comment type="similarity">
    <text evidence="2">Belongs to the cytochrome ubiquinol oxidase subunit 2 family.</text>
</comment>
<dbReference type="InterPro" id="IPR003317">
    <property type="entry name" value="Cyt-d_oxidase_su2"/>
</dbReference>
<reference evidence="8 9" key="1">
    <citation type="journal article" date="2017" name="Int. J. Syst. Evol. Microbiol.">
        <title>Bacillus mangrovi sp. nov., isolated from a sediment sample from a mangrove forest.</title>
        <authorList>
            <person name="Gupta V."/>
            <person name="Singh P.K."/>
            <person name="Korpole S."/>
            <person name="Tanuku N.R.S."/>
            <person name="Pinnaka A.K."/>
        </authorList>
    </citation>
    <scope>NUCLEOTIDE SEQUENCE [LARGE SCALE GENOMIC DNA]</scope>
    <source>
        <strain evidence="8 9">KCTC 33872</strain>
    </source>
</reference>
<keyword evidence="3" id="KW-1003">Cell membrane</keyword>
<feature type="transmembrane region" description="Helical" evidence="7">
    <location>
        <begin position="117"/>
        <end position="139"/>
    </location>
</feature>
<dbReference type="GO" id="GO:0005886">
    <property type="term" value="C:plasma membrane"/>
    <property type="evidence" value="ECO:0007669"/>
    <property type="project" value="UniProtKB-SubCell"/>
</dbReference>
<dbReference type="Proteomes" id="UP000434639">
    <property type="component" value="Unassembled WGS sequence"/>
</dbReference>
<feature type="transmembrane region" description="Helical" evidence="7">
    <location>
        <begin position="60"/>
        <end position="83"/>
    </location>
</feature>
<proteinExistence type="inferred from homology"/>
<organism evidence="8 9">
    <name type="scientific">Metabacillus mangrovi</name>
    <dbReference type="NCBI Taxonomy" id="1491830"/>
    <lineage>
        <taxon>Bacteria</taxon>
        <taxon>Bacillati</taxon>
        <taxon>Bacillota</taxon>
        <taxon>Bacilli</taxon>
        <taxon>Bacillales</taxon>
        <taxon>Bacillaceae</taxon>
        <taxon>Metabacillus</taxon>
    </lineage>
</organism>
<evidence type="ECO:0000256" key="4">
    <source>
        <dbReference type="ARBA" id="ARBA00022692"/>
    </source>
</evidence>
<dbReference type="EMBL" id="WMIB01000014">
    <property type="protein sequence ID" value="MTH54416.1"/>
    <property type="molecule type" value="Genomic_DNA"/>
</dbReference>
<evidence type="ECO:0000256" key="1">
    <source>
        <dbReference type="ARBA" id="ARBA00004651"/>
    </source>
</evidence>
<feature type="transmembrane region" description="Helical" evidence="7">
    <location>
        <begin position="315"/>
        <end position="336"/>
    </location>
</feature>
<keyword evidence="5 7" id="KW-1133">Transmembrane helix</keyword>
<keyword evidence="6 7" id="KW-0472">Membrane</keyword>
<feature type="transmembrane region" description="Helical" evidence="7">
    <location>
        <begin position="12"/>
        <end position="39"/>
    </location>
</feature>
<keyword evidence="4 7" id="KW-0812">Transmembrane</keyword>
<comment type="subcellular location">
    <subcellularLocation>
        <location evidence="1">Cell membrane</location>
        <topology evidence="1">Multi-pass membrane protein</topology>
    </subcellularLocation>
</comment>
<gene>
    <name evidence="8" type="ORF">GKZ89_13515</name>
</gene>
<name>A0A7X2S717_9BACI</name>
<feature type="transmembrane region" description="Helical" evidence="7">
    <location>
        <begin position="89"/>
        <end position="110"/>
    </location>
</feature>
<evidence type="ECO:0000256" key="5">
    <source>
        <dbReference type="ARBA" id="ARBA00022989"/>
    </source>
</evidence>
<comment type="caution">
    <text evidence="8">The sequence shown here is derived from an EMBL/GenBank/DDBJ whole genome shotgun (WGS) entry which is preliminary data.</text>
</comment>
<accession>A0A7X2S717</accession>
<dbReference type="AlphaFoldDB" id="A0A7X2S717"/>
<feature type="transmembrane region" description="Helical" evidence="7">
    <location>
        <begin position="165"/>
        <end position="185"/>
    </location>
</feature>
<evidence type="ECO:0000256" key="7">
    <source>
        <dbReference type="SAM" id="Phobius"/>
    </source>
</evidence>
<keyword evidence="9" id="KW-1185">Reference proteome</keyword>
<dbReference type="Pfam" id="PF02322">
    <property type="entry name" value="Cyt_bd_oxida_II"/>
    <property type="match status" value="1"/>
</dbReference>
<protein>
    <recommendedName>
        <fullName evidence="10">Cytochrome d ubiquinol oxidase subunit II</fullName>
    </recommendedName>
</protein>
<evidence type="ECO:0000313" key="9">
    <source>
        <dbReference type="Proteomes" id="UP000434639"/>
    </source>
</evidence>
<evidence type="ECO:0000313" key="8">
    <source>
        <dbReference type="EMBL" id="MTH54416.1"/>
    </source>
</evidence>
<evidence type="ECO:0000256" key="6">
    <source>
        <dbReference type="ARBA" id="ARBA00023136"/>
    </source>
</evidence>
<feature type="transmembrane region" description="Helical" evidence="7">
    <location>
        <begin position="270"/>
        <end position="287"/>
    </location>
</feature>